<dbReference type="Proteomes" id="UP000034444">
    <property type="component" value="Chromosome"/>
</dbReference>
<name>A0A7U4M089_9BACT</name>
<dbReference type="KEGG" id="slh:YH65_03005"/>
<evidence type="ECO:0000313" key="3">
    <source>
        <dbReference type="Proteomes" id="UP000034444"/>
    </source>
</evidence>
<dbReference type="AlphaFoldDB" id="A0A7U4M089"/>
<accession>A0A7U4M089</accession>
<reference evidence="3" key="2">
    <citation type="journal article" date="2017" name="Stand. Genomic Sci.">
        <title>Complete genome sequence of the sulfur-oxidizing chemolithoautotrophic Sulfurovum lithotrophicum 42BKTT.</title>
        <authorList>
            <person name="Jeon W."/>
            <person name="Priscilla L."/>
            <person name="Park G."/>
            <person name="Lee H."/>
            <person name="Lee N."/>
            <person name="Lee D."/>
            <person name="Kwon H."/>
            <person name="Ahn I."/>
            <person name="Lee C."/>
            <person name="Lee H."/>
            <person name="Ahn J."/>
        </authorList>
    </citation>
    <scope>NUCLEOTIDE SEQUENCE [LARGE SCALE GENOMIC DNA]</scope>
    <source>
        <strain evidence="3">ATCC BAA-797 / 42BKT</strain>
    </source>
</reference>
<keyword evidence="1" id="KW-0812">Transmembrane</keyword>
<evidence type="ECO:0000313" key="2">
    <source>
        <dbReference type="EMBL" id="AKF24475.1"/>
    </source>
</evidence>
<evidence type="ECO:0000256" key="1">
    <source>
        <dbReference type="SAM" id="Phobius"/>
    </source>
</evidence>
<dbReference type="EMBL" id="CP011308">
    <property type="protein sequence ID" value="AKF24475.1"/>
    <property type="molecule type" value="Genomic_DNA"/>
</dbReference>
<gene>
    <name evidence="2" type="ORF">YH65_03005</name>
</gene>
<protein>
    <submittedName>
        <fullName evidence="2">Uncharacterized protein</fullName>
    </submittedName>
</protein>
<organism evidence="2 3">
    <name type="scientific">Sulfurovum lithotrophicum</name>
    <dbReference type="NCBI Taxonomy" id="206403"/>
    <lineage>
        <taxon>Bacteria</taxon>
        <taxon>Pseudomonadati</taxon>
        <taxon>Campylobacterota</taxon>
        <taxon>Epsilonproteobacteria</taxon>
        <taxon>Campylobacterales</taxon>
        <taxon>Sulfurovaceae</taxon>
        <taxon>Sulfurovum</taxon>
    </lineage>
</organism>
<dbReference type="RefSeq" id="WP_046550570.1">
    <property type="nucleotide sequence ID" value="NZ_CP011308.1"/>
</dbReference>
<sequence>MCLIITLIMLVLSIQNLMEGYYNIGILQLVIALGFAFMLWRNIQITRCERSGNCSGCTLPEWLTKWFKKEEK</sequence>
<keyword evidence="1" id="KW-1133">Transmembrane helix</keyword>
<keyword evidence="1" id="KW-0472">Membrane</keyword>
<reference evidence="2 3" key="1">
    <citation type="submission" date="2015-04" db="EMBL/GenBank/DDBJ databases">
        <title>Complete genome sequence of Sulfurovum lithotrophicum ATCC BAA-797T.</title>
        <authorList>
            <person name="Ahn J."/>
            <person name="Park G."/>
            <person name="Jeon W."/>
            <person name="Jang Y."/>
            <person name="Jang M."/>
            <person name="Lee H."/>
            <person name="Lee H."/>
        </authorList>
    </citation>
    <scope>NUCLEOTIDE SEQUENCE [LARGE SCALE GENOMIC DNA]</scope>
    <source>
        <strain evidence="3">ATCC BAA-797 / 42BKT</strain>
    </source>
</reference>
<feature type="transmembrane region" description="Helical" evidence="1">
    <location>
        <begin position="20"/>
        <end position="40"/>
    </location>
</feature>
<keyword evidence="3" id="KW-1185">Reference proteome</keyword>
<proteinExistence type="predicted"/>
<dbReference type="OrthoDB" id="9856653at2"/>